<dbReference type="OrthoDB" id="7042322at2759"/>
<evidence type="ECO:0000256" key="6">
    <source>
        <dbReference type="PIRNR" id="PIRNR000517"/>
    </source>
</evidence>
<dbReference type="GO" id="GO:0006572">
    <property type="term" value="P:L-tyrosine catabolic process"/>
    <property type="evidence" value="ECO:0007669"/>
    <property type="project" value="TreeGrafter"/>
</dbReference>
<evidence type="ECO:0000256" key="2">
    <source>
        <dbReference type="ARBA" id="ARBA00007441"/>
    </source>
</evidence>
<dbReference type="STRING" id="1088818.A0A2I0AD65"/>
<feature type="domain" description="Aminotransferase class I/classII large" evidence="9">
    <location>
        <begin position="174"/>
        <end position="455"/>
    </location>
</feature>
<sequence length="466" mass="49782">MAPATQAMPSNPQPSQLPPLLIPPSLRLVQDSVAGGDSSSAHMVARCNPVLSQPKTSIRGVVVELTALANPSKPMISLGVGDAAAHPCFASGKKGFSGAVAAAVDSGRFDCYAPSFGLPGARRLEKSRDIIDCNGIFARTTFGLNKELAVAEHLTKGARCSAGIVSPSGGRAHEFREEDVFITVGGTQALQAALTVLAAGGGNVLLPRPGFPVYESACELVGLECRYYDLLAGRRWESDHAQICALADANTVAIVVINPNNPTGAAFSAHHLRQIAEAARDLNIPVIADEVYEHMVFGGGKFVPFASFAHVAPIITIGSLAKRWMVPGWRLGWIALCDPNGVLKQAAVPAILSDANEGFHKNVLKILESSADTLCQGIEHIGLLKCYSRPQGSMFMMVEVNTAQLFGIDNDVDFAKELMKEESVLVLPGSVIGLKNWVRLFFGLPSDQLREACQRMRSFCKRRRVS</sequence>
<dbReference type="PANTHER" id="PTHR45744">
    <property type="entry name" value="TYROSINE AMINOTRANSFERASE"/>
    <property type="match status" value="1"/>
</dbReference>
<proteinExistence type="inferred from homology"/>
<accession>A0A2I0AD65</accession>
<comment type="similarity">
    <text evidence="2 6">Belongs to the class-I pyridoxal-phosphate-dependent aminotransferase family.</text>
</comment>
<evidence type="ECO:0000313" key="11">
    <source>
        <dbReference type="Proteomes" id="UP000236161"/>
    </source>
</evidence>
<evidence type="ECO:0000256" key="7">
    <source>
        <dbReference type="PIRSR" id="PIRSR000517-1"/>
    </source>
</evidence>
<dbReference type="PANTHER" id="PTHR45744:SF2">
    <property type="entry name" value="TYROSINE AMINOTRANSFERASE"/>
    <property type="match status" value="1"/>
</dbReference>
<dbReference type="SUPFAM" id="SSF53383">
    <property type="entry name" value="PLP-dependent transferases"/>
    <property type="match status" value="1"/>
</dbReference>
<name>A0A2I0AD65_9ASPA</name>
<dbReference type="Proteomes" id="UP000236161">
    <property type="component" value="Unassembled WGS sequence"/>
</dbReference>
<dbReference type="Gene3D" id="3.90.1150.10">
    <property type="entry name" value="Aspartate Aminotransferase, domain 1"/>
    <property type="match status" value="1"/>
</dbReference>
<dbReference type="GO" id="GO:0030170">
    <property type="term" value="F:pyridoxal phosphate binding"/>
    <property type="evidence" value="ECO:0007669"/>
    <property type="project" value="InterPro"/>
</dbReference>
<keyword evidence="5 6" id="KW-0663">Pyridoxal phosphate</keyword>
<evidence type="ECO:0000256" key="1">
    <source>
        <dbReference type="ARBA" id="ARBA00001933"/>
    </source>
</evidence>
<evidence type="ECO:0000256" key="8">
    <source>
        <dbReference type="SAM" id="MobiDB-lite"/>
    </source>
</evidence>
<evidence type="ECO:0000313" key="10">
    <source>
        <dbReference type="EMBL" id="PKA53455.1"/>
    </source>
</evidence>
<dbReference type="CDD" id="cd00609">
    <property type="entry name" value="AAT_like"/>
    <property type="match status" value="1"/>
</dbReference>
<dbReference type="AlphaFoldDB" id="A0A2I0AD65"/>
<gene>
    <name evidence="10" type="ORF">AXF42_Ash012397</name>
</gene>
<protein>
    <submittedName>
        <fullName evidence="10">Putative aminotransferase TAT2</fullName>
        <ecNumber evidence="10">2.6.1.5</ecNumber>
    </submittedName>
</protein>
<dbReference type="EC" id="2.6.1.5" evidence="10"/>
<dbReference type="InterPro" id="IPR015424">
    <property type="entry name" value="PyrdxlP-dep_Trfase"/>
</dbReference>
<keyword evidence="4 10" id="KW-0808">Transferase</keyword>
<dbReference type="InterPro" id="IPR005958">
    <property type="entry name" value="TyrNic_aminoTrfase"/>
</dbReference>
<evidence type="ECO:0000259" key="9">
    <source>
        <dbReference type="Pfam" id="PF00155"/>
    </source>
</evidence>
<dbReference type="InterPro" id="IPR015421">
    <property type="entry name" value="PyrdxlP-dep_Trfase_major"/>
</dbReference>
<evidence type="ECO:0000256" key="5">
    <source>
        <dbReference type="ARBA" id="ARBA00022898"/>
    </source>
</evidence>
<dbReference type="InterPro" id="IPR004839">
    <property type="entry name" value="Aminotransferase_I/II_large"/>
</dbReference>
<dbReference type="InterPro" id="IPR015422">
    <property type="entry name" value="PyrdxlP-dep_Trfase_small"/>
</dbReference>
<dbReference type="PIRSF" id="PIRSF000517">
    <property type="entry name" value="Tyr_transaminase"/>
    <property type="match status" value="1"/>
</dbReference>
<dbReference type="EMBL" id="KZ451998">
    <property type="protein sequence ID" value="PKA53455.1"/>
    <property type="molecule type" value="Genomic_DNA"/>
</dbReference>
<evidence type="ECO:0000256" key="3">
    <source>
        <dbReference type="ARBA" id="ARBA00022576"/>
    </source>
</evidence>
<dbReference type="GO" id="GO:0004838">
    <property type="term" value="F:L-tyrosine-2-oxoglutarate transaminase activity"/>
    <property type="evidence" value="ECO:0007669"/>
    <property type="project" value="TreeGrafter"/>
</dbReference>
<reference evidence="10 11" key="1">
    <citation type="journal article" date="2017" name="Nature">
        <title>The Apostasia genome and the evolution of orchids.</title>
        <authorList>
            <person name="Zhang G.Q."/>
            <person name="Liu K.W."/>
            <person name="Li Z."/>
            <person name="Lohaus R."/>
            <person name="Hsiao Y.Y."/>
            <person name="Niu S.C."/>
            <person name="Wang J.Y."/>
            <person name="Lin Y.C."/>
            <person name="Xu Q."/>
            <person name="Chen L.J."/>
            <person name="Yoshida K."/>
            <person name="Fujiwara S."/>
            <person name="Wang Z.W."/>
            <person name="Zhang Y.Q."/>
            <person name="Mitsuda N."/>
            <person name="Wang M."/>
            <person name="Liu G.H."/>
            <person name="Pecoraro L."/>
            <person name="Huang H.X."/>
            <person name="Xiao X.J."/>
            <person name="Lin M."/>
            <person name="Wu X.Y."/>
            <person name="Wu W.L."/>
            <person name="Chen Y.Y."/>
            <person name="Chang S.B."/>
            <person name="Sakamoto S."/>
            <person name="Ohme-Takagi M."/>
            <person name="Yagi M."/>
            <person name="Zeng S.J."/>
            <person name="Shen C.Y."/>
            <person name="Yeh C.M."/>
            <person name="Luo Y.B."/>
            <person name="Tsai W.C."/>
            <person name="Van de Peer Y."/>
            <person name="Liu Z.J."/>
        </authorList>
    </citation>
    <scope>NUCLEOTIDE SEQUENCE [LARGE SCALE GENOMIC DNA]</scope>
    <source>
        <strain evidence="11">cv. Shenzhen</strain>
        <tissue evidence="10">Stem</tissue>
    </source>
</reference>
<dbReference type="Pfam" id="PF00155">
    <property type="entry name" value="Aminotran_1_2"/>
    <property type="match status" value="1"/>
</dbReference>
<dbReference type="Gene3D" id="3.40.640.10">
    <property type="entry name" value="Type I PLP-dependent aspartate aminotransferase-like (Major domain)"/>
    <property type="match status" value="1"/>
</dbReference>
<feature type="modified residue" description="N6-(pyridoxal phosphate)lysine" evidence="7">
    <location>
        <position position="322"/>
    </location>
</feature>
<feature type="compositionally biased region" description="Pro residues" evidence="8">
    <location>
        <begin position="11"/>
        <end position="20"/>
    </location>
</feature>
<organism evidence="10 11">
    <name type="scientific">Apostasia shenzhenica</name>
    <dbReference type="NCBI Taxonomy" id="1088818"/>
    <lineage>
        <taxon>Eukaryota</taxon>
        <taxon>Viridiplantae</taxon>
        <taxon>Streptophyta</taxon>
        <taxon>Embryophyta</taxon>
        <taxon>Tracheophyta</taxon>
        <taxon>Spermatophyta</taxon>
        <taxon>Magnoliopsida</taxon>
        <taxon>Liliopsida</taxon>
        <taxon>Asparagales</taxon>
        <taxon>Orchidaceae</taxon>
        <taxon>Apostasioideae</taxon>
        <taxon>Apostasia</taxon>
    </lineage>
</organism>
<keyword evidence="3 10" id="KW-0032">Aminotransferase</keyword>
<feature type="region of interest" description="Disordered" evidence="8">
    <location>
        <begin position="1"/>
        <end position="20"/>
    </location>
</feature>
<evidence type="ECO:0000256" key="4">
    <source>
        <dbReference type="ARBA" id="ARBA00022679"/>
    </source>
</evidence>
<keyword evidence="11" id="KW-1185">Reference proteome</keyword>
<comment type="cofactor">
    <cofactor evidence="1 6 7">
        <name>pyridoxal 5'-phosphate</name>
        <dbReference type="ChEBI" id="CHEBI:597326"/>
    </cofactor>
</comment>